<dbReference type="RefSeq" id="WP_148450201.1">
    <property type="nucleotide sequence ID" value="NZ_VSDO01000001.1"/>
</dbReference>
<evidence type="ECO:0000256" key="1">
    <source>
        <dbReference type="ARBA" id="ARBA00022729"/>
    </source>
</evidence>
<keyword evidence="4" id="KW-1185">Reference proteome</keyword>
<accession>A0A5D0D0G1</accession>
<dbReference type="SUPFAM" id="SSF53850">
    <property type="entry name" value="Periplasmic binding protein-like II"/>
    <property type="match status" value="1"/>
</dbReference>
<evidence type="ECO:0000313" key="3">
    <source>
        <dbReference type="EMBL" id="TYA14607.1"/>
    </source>
</evidence>
<protein>
    <submittedName>
        <fullName evidence="3">Extracellular solute-binding protein</fullName>
    </submittedName>
</protein>
<dbReference type="OrthoDB" id="9787283at2"/>
<proteinExistence type="predicted"/>
<dbReference type="PANTHER" id="PTHR43649:SF33">
    <property type="entry name" value="POLYGALACTURONAN_RHAMNOGALACTURONAN-BINDING PROTEIN YTCQ"/>
    <property type="match status" value="1"/>
</dbReference>
<sequence length="558" mass="62768">MKAIKQCAAVLLTSALTFTLVSGCSGGKNNGSEASNPPAQETLKLVNGKYDPPVTITTIRGVNPDVTFKNGETIENNVHTRWAEERLGIKIKYNWTVTNTNDAFATKLRLALASDEEMPDIIAMREDSDILDALLDSGKFMEVGELFDKYASETWKNAMNEDPTVWYRYMKDGKKYGIPILDYAYNSDPVLWIREDWMKKLNLQAPKTIEDVEKIMDAFVNQDPDGNGQKDTWGLTLGTKNAFNTWMSDVSWLFGAYGAMPNQWNLNSEGNLEFGSVQPGVKEGLVKLKEWKEKGYIPTEFSLWDESKATEAFVSGKAGMIAGPHWMVAWPLGDLSKNVKGAEFKAYPLPTGPDGKGGRHTTFVRNGVVLINKNMKHPEVFFTYQNYWFDNYAERKAGSEFEFGTFQGYDYDFVDGKWVDEAKVPGGGAPAYKYTLTFDGARIPSLNMKTMSKLANGEPPTTPFEKIIAEGTPKTMLDAAKIVMDQKDLAVPNMFQTRQTPTMKKRQEYLGKLEKDVFSKIIYGKVGPEQFDKFVEEWKSSGGDDMTKEVNEWYQSVK</sequence>
<evidence type="ECO:0000256" key="2">
    <source>
        <dbReference type="SAM" id="SignalP"/>
    </source>
</evidence>
<dbReference type="PANTHER" id="PTHR43649">
    <property type="entry name" value="ARABINOSE-BINDING PROTEIN-RELATED"/>
    <property type="match status" value="1"/>
</dbReference>
<feature type="signal peptide" evidence="2">
    <location>
        <begin position="1"/>
        <end position="23"/>
    </location>
</feature>
<name>A0A5D0D0G1_9BACL</name>
<gene>
    <name evidence="3" type="ORF">FRY98_02685</name>
</gene>
<keyword evidence="1 2" id="KW-0732">Signal</keyword>
<dbReference type="CDD" id="cd13580">
    <property type="entry name" value="PBP2_AlgQ_like_1"/>
    <property type="match status" value="1"/>
</dbReference>
<dbReference type="Gene3D" id="3.40.190.10">
    <property type="entry name" value="Periplasmic binding protein-like II"/>
    <property type="match status" value="2"/>
</dbReference>
<evidence type="ECO:0000313" key="4">
    <source>
        <dbReference type="Proteomes" id="UP000325218"/>
    </source>
</evidence>
<dbReference type="InterPro" id="IPR050490">
    <property type="entry name" value="Bact_solute-bd_prot1"/>
</dbReference>
<dbReference type="AlphaFoldDB" id="A0A5D0D0G1"/>
<organism evidence="3 4">
    <name type="scientific">Paenibacillus faecis</name>
    <dbReference type="NCBI Taxonomy" id="862114"/>
    <lineage>
        <taxon>Bacteria</taxon>
        <taxon>Bacillati</taxon>
        <taxon>Bacillota</taxon>
        <taxon>Bacilli</taxon>
        <taxon>Bacillales</taxon>
        <taxon>Paenibacillaceae</taxon>
        <taxon>Paenibacillus</taxon>
    </lineage>
</organism>
<reference evidence="3 4" key="1">
    <citation type="submission" date="2019-08" db="EMBL/GenBank/DDBJ databases">
        <title>Genome sequencing of Paenibacillus faecis DSM 23593(T).</title>
        <authorList>
            <person name="Kook J.-K."/>
            <person name="Park S.-N."/>
            <person name="Lim Y.K."/>
        </authorList>
    </citation>
    <scope>NUCLEOTIDE SEQUENCE [LARGE SCALE GENOMIC DNA]</scope>
    <source>
        <strain evidence="3 4">DSM 23593</strain>
    </source>
</reference>
<dbReference type="PROSITE" id="PS51257">
    <property type="entry name" value="PROKAR_LIPOPROTEIN"/>
    <property type="match status" value="1"/>
</dbReference>
<dbReference type="Proteomes" id="UP000325218">
    <property type="component" value="Unassembled WGS sequence"/>
</dbReference>
<feature type="chain" id="PRO_5038820909" evidence="2">
    <location>
        <begin position="24"/>
        <end position="558"/>
    </location>
</feature>
<comment type="caution">
    <text evidence="3">The sequence shown here is derived from an EMBL/GenBank/DDBJ whole genome shotgun (WGS) entry which is preliminary data.</text>
</comment>
<dbReference type="EMBL" id="VSDO01000001">
    <property type="protein sequence ID" value="TYA14607.1"/>
    <property type="molecule type" value="Genomic_DNA"/>
</dbReference>